<sequence length="71" mass="8423">MEHVLNPNNWPDNIRVKRFYEPKQKNYSSDQKKDTNQKGQINSLNKKTQNFRVDDHGGFSGGFIPQPYRRD</sequence>
<proteinExistence type="predicted"/>
<evidence type="ECO:0000256" key="1">
    <source>
        <dbReference type="SAM" id="MobiDB-lite"/>
    </source>
</evidence>
<keyword evidence="3" id="KW-1185">Reference proteome</keyword>
<name>A0A814AH92_9BILA</name>
<feature type="compositionally biased region" description="Basic and acidic residues" evidence="1">
    <location>
        <begin position="22"/>
        <end position="36"/>
    </location>
</feature>
<comment type="caution">
    <text evidence="2">The sequence shown here is derived from an EMBL/GenBank/DDBJ whole genome shotgun (WGS) entry which is preliminary data.</text>
</comment>
<reference evidence="2" key="1">
    <citation type="submission" date="2021-02" db="EMBL/GenBank/DDBJ databases">
        <authorList>
            <person name="Nowell W R."/>
        </authorList>
    </citation>
    <scope>NUCLEOTIDE SEQUENCE</scope>
    <source>
        <strain evidence="2">Ploen Becks lab</strain>
    </source>
</reference>
<dbReference type="AlphaFoldDB" id="A0A814AH92"/>
<feature type="compositionally biased region" description="Polar residues" evidence="1">
    <location>
        <begin position="37"/>
        <end position="51"/>
    </location>
</feature>
<accession>A0A814AH92</accession>
<evidence type="ECO:0000313" key="3">
    <source>
        <dbReference type="Proteomes" id="UP000663879"/>
    </source>
</evidence>
<feature type="region of interest" description="Disordered" evidence="1">
    <location>
        <begin position="22"/>
        <end position="71"/>
    </location>
</feature>
<gene>
    <name evidence="2" type="ORF">OXX778_LOCUS11945</name>
</gene>
<organism evidence="2 3">
    <name type="scientific">Brachionus calyciflorus</name>
    <dbReference type="NCBI Taxonomy" id="104777"/>
    <lineage>
        <taxon>Eukaryota</taxon>
        <taxon>Metazoa</taxon>
        <taxon>Spiralia</taxon>
        <taxon>Gnathifera</taxon>
        <taxon>Rotifera</taxon>
        <taxon>Eurotatoria</taxon>
        <taxon>Monogononta</taxon>
        <taxon>Pseudotrocha</taxon>
        <taxon>Ploima</taxon>
        <taxon>Brachionidae</taxon>
        <taxon>Brachionus</taxon>
    </lineage>
</organism>
<evidence type="ECO:0000313" key="2">
    <source>
        <dbReference type="EMBL" id="CAF0911832.1"/>
    </source>
</evidence>
<protein>
    <submittedName>
        <fullName evidence="2">Uncharacterized protein</fullName>
    </submittedName>
</protein>
<dbReference type="EMBL" id="CAJNOC010002091">
    <property type="protein sequence ID" value="CAF0911832.1"/>
    <property type="molecule type" value="Genomic_DNA"/>
</dbReference>
<dbReference type="Proteomes" id="UP000663879">
    <property type="component" value="Unassembled WGS sequence"/>
</dbReference>